<protein>
    <submittedName>
        <fullName evidence="9 10">Glycoprotein G</fullName>
    </submittedName>
</protein>
<dbReference type="InterPro" id="IPR002896">
    <property type="entry name" value="Herpes_glycop_dom"/>
</dbReference>
<dbReference type="GO" id="GO:0016020">
    <property type="term" value="C:membrane"/>
    <property type="evidence" value="ECO:0007669"/>
    <property type="project" value="UniProtKB-SubCell"/>
</dbReference>
<keyword evidence="2 7" id="KW-0812">Transmembrane</keyword>
<dbReference type="EMBL" id="MH027312">
    <property type="protein sequence ID" value="AVR53423.1"/>
    <property type="molecule type" value="mRNA"/>
</dbReference>
<dbReference type="Proteomes" id="UP000098246">
    <property type="component" value="Segment"/>
</dbReference>
<reference evidence="11 13" key="4">
    <citation type="submission" date="2015-04" db="EMBL/GenBank/DDBJ databases">
        <title>Diversity among historical and modern clinical isolates of feline herpesvirus 1.</title>
        <authorList>
            <person name="Vaz P.K."/>
            <person name="Job N."/>
            <person name="Horsington J."/>
            <person name="Hartley C.A."/>
            <person name="Ficorilli N."/>
            <person name="Browning G.F."/>
            <person name="Devlin J.M."/>
        </authorList>
    </citation>
    <scope>NUCLEOTIDE SEQUENCE [LARGE SCALE GENOMIC DNA]</scope>
    <source>
        <strain evidence="11">Feligen</strain>
    </source>
</reference>
<keyword evidence="14" id="KW-1185">Reference proteome</keyword>
<dbReference type="GO" id="GO:0019031">
    <property type="term" value="C:viral envelope"/>
    <property type="evidence" value="ECO:0007669"/>
    <property type="project" value="UniProtKB-KW"/>
</dbReference>
<evidence type="ECO:0000259" key="8">
    <source>
        <dbReference type="Pfam" id="PF01537"/>
    </source>
</evidence>
<dbReference type="RefSeq" id="YP_003331588.1">
    <property type="nucleotide sequence ID" value="NC_013590.2"/>
</dbReference>
<dbReference type="OrthoDB" id="14841at10239"/>
<dbReference type="Pfam" id="PF01537">
    <property type="entry name" value="Herpes_glycop_D"/>
    <property type="match status" value="1"/>
</dbReference>
<dbReference type="Proteomes" id="UP000149016">
    <property type="component" value="Segment"/>
</dbReference>
<sequence>MGNRIHILICIAAFYITIAAARNAPMDLCYADPRDTSPQPIGHPNYKQVNINDPLPAPKWGYVEHSSGCELRLLDPRVDVSSRSPEKADATIAWTFDLGTCQIPIAYREYYNCTGNLIPSPETCEGYSATSIRFEGLTIYTLVNISLLLQPGIFDSGSFLYSFIYGQNRYNGRIIVHVEKNTDYPCKMYHGLMAPFDHHPQSHVETPNDKNHRRGRGCFPELVEPVLWVNISSDLIGGPPFDYNHEDEADIESDELPEEDIHNYSDCRATNMFVPREPLSQVLGSQSLLVGSLGFQIITQPWQLKQNESYDGLRNASLEPRHLDSSNDRDLLDETEMIGSIITTPPPTHPKGVNGGFLQDLPIIEPTTEPCLVHTKIIGIGTVVVVFLLFILISLCVYTCVLRSRIGMVDRAYVKQVRFNSNPSYQQLTRYPQP</sequence>
<evidence type="ECO:0000313" key="14">
    <source>
        <dbReference type="Proteomes" id="UP000149016"/>
    </source>
</evidence>
<dbReference type="GeneID" id="8658596"/>
<evidence type="ECO:0000256" key="1">
    <source>
        <dbReference type="ARBA" id="ARBA00004167"/>
    </source>
</evidence>
<reference evidence="9 14" key="3">
    <citation type="journal article" date="2010" name="Virology">
        <title>Complete genomic sequence and an infectious BAC clone of feline herpesvirus-1 (FHV-1).</title>
        <authorList>
            <person name="Tai S.H."/>
            <person name="Niikura M."/>
            <person name="Cheng H.H."/>
            <person name="Kruger J.M."/>
            <person name="Wise A.G."/>
            <person name="Maes R.K."/>
        </authorList>
    </citation>
    <scope>NUCLEOTIDE SEQUENCE [LARGE SCALE GENOMIC DNA]</scope>
    <source>
        <strain evidence="9">C-27</strain>
    </source>
</reference>
<dbReference type="InterPro" id="IPR036179">
    <property type="entry name" value="Ig-like_dom_sf"/>
</dbReference>
<evidence type="ECO:0000256" key="3">
    <source>
        <dbReference type="ARBA" id="ARBA00022729"/>
    </source>
</evidence>
<dbReference type="SMR" id="Q86788"/>
<dbReference type="EMBL" id="AY740677">
    <property type="protein sequence ID" value="AAU21394.1"/>
    <property type="molecule type" value="Genomic_DNA"/>
</dbReference>
<keyword evidence="3" id="KW-0732">Signal</keyword>
<name>Q86788_FHV1</name>
<dbReference type="EMBL" id="KR296657">
    <property type="protein sequence ID" value="ANG65566.1"/>
    <property type="molecule type" value="Genomic_DNA"/>
</dbReference>
<evidence type="ECO:0000313" key="13">
    <source>
        <dbReference type="Proteomes" id="UP000098246"/>
    </source>
</evidence>
<evidence type="ECO:0000256" key="6">
    <source>
        <dbReference type="ARBA" id="ARBA00023180"/>
    </source>
</evidence>
<feature type="domain" description="Herpesvirus glycoprotein D/GG/GX" evidence="8">
    <location>
        <begin position="61"/>
        <end position="176"/>
    </location>
</feature>
<keyword evidence="5 7" id="KW-0472">Membrane</keyword>
<keyword evidence="6" id="KW-0325">Glycoprotein</keyword>
<keyword evidence="9" id="KW-0946">Virion</keyword>
<comment type="subcellular location">
    <subcellularLocation>
        <location evidence="1">Membrane</location>
        <topology evidence="1">Single-pass membrane protein</topology>
    </subcellularLocation>
</comment>
<organismHost>
    <name type="scientific">Felidae</name>
    <name type="common">cat family</name>
    <dbReference type="NCBI Taxonomy" id="9681"/>
</organismHost>
<accession>Q3L580</accession>
<evidence type="ECO:0000256" key="4">
    <source>
        <dbReference type="ARBA" id="ARBA00022989"/>
    </source>
</evidence>
<keyword evidence="9" id="KW-0261">Viral envelope protein</keyword>
<evidence type="ECO:0000313" key="9">
    <source>
        <dbReference type="EMBL" id="AAB30979.2"/>
    </source>
</evidence>
<evidence type="ECO:0000313" key="12">
    <source>
        <dbReference type="EMBL" id="AVR53423.1"/>
    </source>
</evidence>
<reference evidence="10" key="1">
    <citation type="journal article" date="2005" name="J. Gen. Virol.">
        <title>Both soluble and membrane-anchored forms of Felid herpesvirus 1 glycoprotein G function as a broad-spectrum chemokine-binding protein.</title>
        <authorList>
            <person name="Costes B."/>
            <person name="Ruiz-Arguello M.B."/>
            <person name="Bryant N.A."/>
            <person name="Alcami A."/>
            <person name="Vanderplasschen A."/>
        </authorList>
    </citation>
    <scope>NUCLEOTIDE SEQUENCE</scope>
    <source>
        <strain evidence="10">B927</strain>
    </source>
</reference>
<dbReference type="SUPFAM" id="SSF48726">
    <property type="entry name" value="Immunoglobulin"/>
    <property type="match status" value="1"/>
</dbReference>
<reference evidence="12" key="5">
    <citation type="submission" date="2018-03" db="EMBL/GenBank/DDBJ databases">
        <title>Feline Herpesvirus 1 isolate HR-1.</title>
        <authorList>
            <person name="Tian J."/>
            <person name="Liu Y."/>
            <person name="Liu X."/>
            <person name="Sun X."/>
            <person name="Zhang J."/>
            <person name="Qu L."/>
        </authorList>
    </citation>
    <scope>NUCLEOTIDE SEQUENCE</scope>
    <source>
        <strain evidence="12">HR-1</strain>
    </source>
</reference>
<accession>Q86788</accession>
<evidence type="ECO:0000313" key="11">
    <source>
        <dbReference type="EMBL" id="ANG65566.1"/>
    </source>
</evidence>
<evidence type="ECO:0000256" key="5">
    <source>
        <dbReference type="ARBA" id="ARBA00023136"/>
    </source>
</evidence>
<dbReference type="EMBL" id="FJ478159">
    <property type="protein sequence ID" value="AAB30979.2"/>
    <property type="molecule type" value="Genomic_DNA"/>
</dbReference>
<proteinExistence type="evidence at transcript level"/>
<evidence type="ECO:0000256" key="2">
    <source>
        <dbReference type="ARBA" id="ARBA00022692"/>
    </source>
</evidence>
<reference evidence="9" key="2">
    <citation type="submission" date="2009-12" db="EMBL/GenBank/DDBJ databases">
        <authorList>
            <person name="Tai S.-H."/>
            <person name="Niikura M."/>
            <person name="Cheng H.H."/>
            <person name="Kruger J.M."/>
            <person name="Wise A.G."/>
            <person name="Maes R.K."/>
        </authorList>
    </citation>
    <scope>NUCLEOTIDE SEQUENCE</scope>
    <source>
        <strain evidence="9">C-27</strain>
    </source>
</reference>
<evidence type="ECO:0000256" key="7">
    <source>
        <dbReference type="SAM" id="Phobius"/>
    </source>
</evidence>
<keyword evidence="4 7" id="KW-1133">Transmembrane helix</keyword>
<dbReference type="KEGG" id="vg:8658596"/>
<evidence type="ECO:0000313" key="10">
    <source>
        <dbReference type="EMBL" id="AAU21394.1"/>
    </source>
</evidence>
<gene>
    <name evidence="9" type="primary">US4</name>
    <name evidence="10" type="synonym">Us4</name>
</gene>
<organism evidence="9 14">
    <name type="scientific">Feline herpesvirus 1</name>
    <name type="common">FeHV-1</name>
    <name type="synonym">Feline viral rhinotracheitis virus</name>
    <dbReference type="NCBI Taxonomy" id="10334"/>
    <lineage>
        <taxon>Viruses</taxon>
        <taxon>Duplodnaviria</taxon>
        <taxon>Heunggongvirae</taxon>
        <taxon>Peploviricota</taxon>
        <taxon>Herviviricetes</taxon>
        <taxon>Herpesvirales</taxon>
        <taxon>Orthoherpesviridae</taxon>
        <taxon>Alphaherpesvirinae</taxon>
        <taxon>Varicellovirus</taxon>
        <taxon>Varicellovirus felidalpha1</taxon>
    </lineage>
</organism>
<feature type="transmembrane region" description="Helical" evidence="7">
    <location>
        <begin position="377"/>
        <end position="401"/>
    </location>
</feature>